<dbReference type="Proteomes" id="UP000682782">
    <property type="component" value="Chromosome"/>
</dbReference>
<reference evidence="1" key="1">
    <citation type="submission" date="2021-01" db="EMBL/GenBank/DDBJ databases">
        <title>Complete genome sequence of Clostridiales bacterium R-7.</title>
        <authorList>
            <person name="Mahoney-Kurpe S.C."/>
            <person name="Palevich N."/>
            <person name="Koike S."/>
            <person name="Moon C.D."/>
            <person name="Attwood G.T."/>
        </authorList>
    </citation>
    <scope>NUCLEOTIDE SEQUENCE</scope>
    <source>
        <strain evidence="1">R-7</strain>
    </source>
</reference>
<keyword evidence="2" id="KW-1185">Reference proteome</keyword>
<dbReference type="EMBL" id="CP068393">
    <property type="protein sequence ID" value="QUC68262.1"/>
    <property type="molecule type" value="Genomic_DNA"/>
</dbReference>
<sequence>MRTTCVRTFISLILVLSVLLSAGIASAEKTITITFTGDVTLGGVANEQGRPDSFDNAVKDKGYDYFFSNFREMFEQDDLTVINLEGPLTDSGANKSSKLHVFRGNTEYAKILAQSSIEAASLSNNHVGDYGKQGEANTKKALENNNIKWFQDYTYYLYEKDGVRIAFFALQNSVLYTQRAKFLKKIAEAREVDKANAVIVCWHTGTEYKRYHDEDTERKVTGLIKDAGVDLIIINHPHVAQGMGVINNRSVFYSLGNFVFGGNRNIRTGKVPKDPLAISLYGLVVQAKLTFSNENQYLGQQMTAYPVFTTSSNPDYQPEGELTQKLLFPNDYHPMRLTMKQAQAVYEIMKQDTSIELPPMTEKDGKTEIVFPYLPSFDGVMIPENDDTVDKAGAPGAPSAKPTREKKNSTGK</sequence>
<evidence type="ECO:0000313" key="1">
    <source>
        <dbReference type="EMBL" id="QUC68262.1"/>
    </source>
</evidence>
<gene>
    <name evidence="1" type="ORF">JYE49_06095</name>
</gene>
<accession>A0AC61MYP1</accession>
<protein>
    <submittedName>
        <fullName evidence="1">CapA family protein</fullName>
    </submittedName>
</protein>
<name>A0AC61MYP1_9FIRM</name>
<proteinExistence type="predicted"/>
<organism evidence="1 2">
    <name type="scientific">Aristaeella hokkaidonensis</name>
    <dbReference type="NCBI Taxonomy" id="3046382"/>
    <lineage>
        <taxon>Bacteria</taxon>
        <taxon>Bacillati</taxon>
        <taxon>Bacillota</taxon>
        <taxon>Clostridia</taxon>
        <taxon>Eubacteriales</taxon>
        <taxon>Aristaeellaceae</taxon>
        <taxon>Aristaeella</taxon>
    </lineage>
</organism>
<evidence type="ECO:0000313" key="2">
    <source>
        <dbReference type="Proteomes" id="UP000682782"/>
    </source>
</evidence>